<feature type="region of interest" description="Disordered" evidence="1">
    <location>
        <begin position="1"/>
        <end position="23"/>
    </location>
</feature>
<sequence>MSDISMANPTPENLQAQAHDQSTEVEGMHDRGLLFLKVVHGKVEVQHLDIRHYHSNSVDKPTLQDWCRAYRLLCTGTKDILKGRLWEFSGRRDEWDRFVPKARHMHHGAQSTGDHLATRKATKQSVCRAADIFENREAHPLPHMPLALPSQTPMQTAAQHAAILDWAKSAAFKHPYINKEAHEAAAKANNTLLELANMKLSNIEAGISLIVTSASVQPVGASTHQEAPVSMTHTPVAPDLSTNIAVSAGANHTQPEVVS</sequence>
<evidence type="ECO:0000256" key="1">
    <source>
        <dbReference type="SAM" id="MobiDB-lite"/>
    </source>
</evidence>
<dbReference type="Proteomes" id="UP000054270">
    <property type="component" value="Unassembled WGS sequence"/>
</dbReference>
<keyword evidence="3" id="KW-1185">Reference proteome</keyword>
<dbReference type="EMBL" id="KN817671">
    <property type="protein sequence ID" value="KJA14629.1"/>
    <property type="molecule type" value="Genomic_DNA"/>
</dbReference>
<proteinExistence type="predicted"/>
<accession>A0A0D2N652</accession>
<evidence type="ECO:0000313" key="3">
    <source>
        <dbReference type="Proteomes" id="UP000054270"/>
    </source>
</evidence>
<dbReference type="AlphaFoldDB" id="A0A0D2N652"/>
<feature type="compositionally biased region" description="Polar residues" evidence="1">
    <location>
        <begin position="1"/>
        <end position="20"/>
    </location>
</feature>
<reference evidence="3" key="1">
    <citation type="submission" date="2014-04" db="EMBL/GenBank/DDBJ databases">
        <title>Evolutionary Origins and Diversification of the Mycorrhizal Mutualists.</title>
        <authorList>
            <consortium name="DOE Joint Genome Institute"/>
            <consortium name="Mycorrhizal Genomics Consortium"/>
            <person name="Kohler A."/>
            <person name="Kuo A."/>
            <person name="Nagy L.G."/>
            <person name="Floudas D."/>
            <person name="Copeland A."/>
            <person name="Barry K.W."/>
            <person name="Cichocki N."/>
            <person name="Veneault-Fourrey C."/>
            <person name="LaButti K."/>
            <person name="Lindquist E.A."/>
            <person name="Lipzen A."/>
            <person name="Lundell T."/>
            <person name="Morin E."/>
            <person name="Murat C."/>
            <person name="Riley R."/>
            <person name="Ohm R."/>
            <person name="Sun H."/>
            <person name="Tunlid A."/>
            <person name="Henrissat B."/>
            <person name="Grigoriev I.V."/>
            <person name="Hibbett D.S."/>
            <person name="Martin F."/>
        </authorList>
    </citation>
    <scope>NUCLEOTIDE SEQUENCE [LARGE SCALE GENOMIC DNA]</scope>
    <source>
        <strain evidence="3">FD-334 SS-4</strain>
    </source>
</reference>
<name>A0A0D2N652_HYPSF</name>
<protein>
    <submittedName>
        <fullName evidence="2">Uncharacterized protein</fullName>
    </submittedName>
</protein>
<gene>
    <name evidence="2" type="ORF">HYPSUDRAFT_59264</name>
</gene>
<evidence type="ECO:0000313" key="2">
    <source>
        <dbReference type="EMBL" id="KJA14629.1"/>
    </source>
</evidence>
<organism evidence="2 3">
    <name type="scientific">Hypholoma sublateritium (strain FD-334 SS-4)</name>
    <dbReference type="NCBI Taxonomy" id="945553"/>
    <lineage>
        <taxon>Eukaryota</taxon>
        <taxon>Fungi</taxon>
        <taxon>Dikarya</taxon>
        <taxon>Basidiomycota</taxon>
        <taxon>Agaricomycotina</taxon>
        <taxon>Agaricomycetes</taxon>
        <taxon>Agaricomycetidae</taxon>
        <taxon>Agaricales</taxon>
        <taxon>Agaricineae</taxon>
        <taxon>Strophariaceae</taxon>
        <taxon>Hypholoma</taxon>
    </lineage>
</organism>